<dbReference type="STRING" id="314265.R2601_26771"/>
<comment type="caution">
    <text evidence="10">The sequence shown here is derived from an EMBL/GenBank/DDBJ whole genome shotgun (WGS) entry which is preliminary data.</text>
</comment>
<dbReference type="AlphaFoldDB" id="Q0FHP9"/>
<dbReference type="HOGENOM" id="CLU_000604_84_9_5"/>
<dbReference type="SUPFAM" id="SSF52540">
    <property type="entry name" value="P-loop containing nucleoside triphosphate hydrolases"/>
    <property type="match status" value="1"/>
</dbReference>
<dbReference type="GO" id="GO:0016887">
    <property type="term" value="F:ATP hydrolysis activity"/>
    <property type="evidence" value="ECO:0007669"/>
    <property type="project" value="InterPro"/>
</dbReference>
<protein>
    <submittedName>
        <fullName evidence="10">Uncharacterized protein</fullName>
    </submittedName>
</protein>
<keyword evidence="3" id="KW-0547">Nucleotide-binding</keyword>
<proteinExistence type="predicted"/>
<dbReference type="PANTHER" id="PTHR24221">
    <property type="entry name" value="ATP-BINDING CASSETTE SUB-FAMILY B"/>
    <property type="match status" value="1"/>
</dbReference>
<feature type="domain" description="ABC transporter" evidence="8">
    <location>
        <begin position="336"/>
        <end position="547"/>
    </location>
</feature>
<name>Q0FHP9_SALBH</name>
<keyword evidence="2 7" id="KW-0812">Transmembrane</keyword>
<dbReference type="InterPro" id="IPR039421">
    <property type="entry name" value="Type_1_exporter"/>
</dbReference>
<keyword evidence="5 7" id="KW-1133">Transmembrane helix</keyword>
<feature type="transmembrane region" description="Helical" evidence="7">
    <location>
        <begin position="236"/>
        <end position="261"/>
    </location>
</feature>
<accession>Q0FHP9</accession>
<dbReference type="Pfam" id="PF00005">
    <property type="entry name" value="ABC_tran"/>
    <property type="match status" value="1"/>
</dbReference>
<dbReference type="OrthoDB" id="9806127at2"/>
<dbReference type="RefSeq" id="WP_007801162.1">
    <property type="nucleotide sequence ID" value="NZ_DS022276.1"/>
</dbReference>
<feature type="transmembrane region" description="Helical" evidence="7">
    <location>
        <begin position="21"/>
        <end position="46"/>
    </location>
</feature>
<feature type="transmembrane region" description="Helical" evidence="7">
    <location>
        <begin position="134"/>
        <end position="151"/>
    </location>
</feature>
<evidence type="ECO:0000313" key="11">
    <source>
        <dbReference type="Proteomes" id="UP000006230"/>
    </source>
</evidence>
<evidence type="ECO:0000256" key="3">
    <source>
        <dbReference type="ARBA" id="ARBA00022741"/>
    </source>
</evidence>
<dbReference type="InterPro" id="IPR017871">
    <property type="entry name" value="ABC_transporter-like_CS"/>
</dbReference>
<keyword evidence="6 7" id="KW-0472">Membrane</keyword>
<dbReference type="Pfam" id="PF00664">
    <property type="entry name" value="ABC_membrane"/>
    <property type="match status" value="1"/>
</dbReference>
<evidence type="ECO:0000256" key="5">
    <source>
        <dbReference type="ARBA" id="ARBA00022989"/>
    </source>
</evidence>
<dbReference type="PANTHER" id="PTHR24221:SF654">
    <property type="entry name" value="ATP-BINDING CASSETTE SUB-FAMILY B MEMBER 6"/>
    <property type="match status" value="1"/>
</dbReference>
<dbReference type="Gene3D" id="1.20.1560.10">
    <property type="entry name" value="ABC transporter type 1, transmembrane domain"/>
    <property type="match status" value="1"/>
</dbReference>
<reference evidence="10 11" key="1">
    <citation type="journal article" date="2010" name="J. Bacteriol.">
        <title>Genome sequences of Pelagibaca bermudensis HTCC2601T and Maritimibacter alkaliphilus HTCC2654T, the type strains of two marine Roseobacter genera.</title>
        <authorList>
            <person name="Thrash J.C."/>
            <person name="Cho J.C."/>
            <person name="Ferriera S."/>
            <person name="Johnson J."/>
            <person name="Vergin K.L."/>
            <person name="Giovannoni S.J."/>
        </authorList>
    </citation>
    <scope>NUCLEOTIDE SEQUENCE [LARGE SCALE GENOMIC DNA]</scope>
    <source>
        <strain evidence="11">DSM 26914 / JCM 13377 / KCTC 12554 / HTCC2601</strain>
    </source>
</reference>
<feature type="transmembrane region" description="Helical" evidence="7">
    <location>
        <begin position="157"/>
        <end position="178"/>
    </location>
</feature>
<sequence length="547" mass="56391">MTTSASPSSRPATYKAETLGVRLALLPALVWPLQAAVVAWVLGGLLTDPAQVPALAAAGAFLAMAALRAVLDGVAQRALSEAADARIVALREEIVTREASAADAARLGGAGALAALAGEKLEALRPYLMRYRPARLRATVMPLVILAIALWHSWAVALILLLAGPLIPVFMALVGWAAKSASERQMVEIGTLSDLLVDRLAALSELRLIGAGGPLVAGFAEASDGLRQRSMAVLRIAFLSSTVLELFSALGVAMVAIWVGFTLLGELGWGGWGAGLSPASGIFLLLLAPDFFQPLRDLAAAWHDKAGADAVLAEIDAWRDETRLARLGRGAVMPSARPLPVLRLSGLRHRGIDYPELEVAPGETVAITGPSGVGKSTLLRLMAGLERPDEGAITLDGAPLDAASADAWRGGIGWMPQAPHFLGRSLRHNIGFGAPVAPDALEAAQLGSVLDTLPRGLGTVLGERGAGLSGGEARRVTLARALQGTPGLILADEPTADLDAQTAAAITGALLDFARTGGTLVIATHDPALAARLSREVTIAAGIGGNA</sequence>
<dbReference type="InterPro" id="IPR003439">
    <property type="entry name" value="ABC_transporter-like_ATP-bd"/>
</dbReference>
<dbReference type="Proteomes" id="UP000006230">
    <property type="component" value="Unassembled WGS sequence"/>
</dbReference>
<dbReference type="InterPro" id="IPR014216">
    <property type="entry name" value="ABC_transptr_CydD"/>
</dbReference>
<evidence type="ECO:0000313" key="10">
    <source>
        <dbReference type="EMBL" id="EAU43731.1"/>
    </source>
</evidence>
<dbReference type="EMBL" id="AATQ01000069">
    <property type="protein sequence ID" value="EAU43731.1"/>
    <property type="molecule type" value="Genomic_DNA"/>
</dbReference>
<dbReference type="InterPro" id="IPR011527">
    <property type="entry name" value="ABC1_TM_dom"/>
</dbReference>
<feature type="domain" description="ABC transmembrane type-1" evidence="9">
    <location>
        <begin position="28"/>
        <end position="307"/>
    </location>
</feature>
<dbReference type="SUPFAM" id="SSF90123">
    <property type="entry name" value="ABC transporter transmembrane region"/>
    <property type="match status" value="1"/>
</dbReference>
<feature type="transmembrane region" description="Helical" evidence="7">
    <location>
        <begin position="267"/>
        <end position="288"/>
    </location>
</feature>
<evidence type="ECO:0000256" key="6">
    <source>
        <dbReference type="ARBA" id="ARBA00023136"/>
    </source>
</evidence>
<gene>
    <name evidence="10" type="ORF">R2601_26771</name>
</gene>
<comment type="subcellular location">
    <subcellularLocation>
        <location evidence="1">Cell membrane</location>
        <topology evidence="1">Multi-pass membrane protein</topology>
    </subcellularLocation>
</comment>
<dbReference type="GO" id="GO:0005886">
    <property type="term" value="C:plasma membrane"/>
    <property type="evidence" value="ECO:0007669"/>
    <property type="project" value="UniProtKB-SubCell"/>
</dbReference>
<dbReference type="GO" id="GO:0005524">
    <property type="term" value="F:ATP binding"/>
    <property type="evidence" value="ECO:0007669"/>
    <property type="project" value="UniProtKB-KW"/>
</dbReference>
<dbReference type="SMART" id="SM00382">
    <property type="entry name" value="AAA"/>
    <property type="match status" value="1"/>
</dbReference>
<evidence type="ECO:0000259" key="9">
    <source>
        <dbReference type="PROSITE" id="PS50929"/>
    </source>
</evidence>
<dbReference type="InterPro" id="IPR027417">
    <property type="entry name" value="P-loop_NTPase"/>
</dbReference>
<dbReference type="PROSITE" id="PS50893">
    <property type="entry name" value="ABC_TRANSPORTER_2"/>
    <property type="match status" value="1"/>
</dbReference>
<organism evidence="10 11">
    <name type="scientific">Salipiger bermudensis (strain DSM 26914 / JCM 13377 / KCTC 12554 / HTCC2601)</name>
    <name type="common">Pelagibaca bermudensis</name>
    <dbReference type="NCBI Taxonomy" id="314265"/>
    <lineage>
        <taxon>Bacteria</taxon>
        <taxon>Pseudomonadati</taxon>
        <taxon>Pseudomonadota</taxon>
        <taxon>Alphaproteobacteria</taxon>
        <taxon>Rhodobacterales</taxon>
        <taxon>Roseobacteraceae</taxon>
        <taxon>Salipiger</taxon>
    </lineage>
</organism>
<keyword evidence="11" id="KW-1185">Reference proteome</keyword>
<evidence type="ECO:0000259" key="8">
    <source>
        <dbReference type="PROSITE" id="PS50893"/>
    </source>
</evidence>
<dbReference type="NCBIfam" id="TIGR02857">
    <property type="entry name" value="CydD"/>
    <property type="match status" value="1"/>
</dbReference>
<evidence type="ECO:0000256" key="2">
    <source>
        <dbReference type="ARBA" id="ARBA00022692"/>
    </source>
</evidence>
<dbReference type="Gene3D" id="3.40.50.300">
    <property type="entry name" value="P-loop containing nucleotide triphosphate hydrolases"/>
    <property type="match status" value="1"/>
</dbReference>
<dbReference type="CDD" id="cd18584">
    <property type="entry name" value="ABC_6TM_AarD_CydD"/>
    <property type="match status" value="1"/>
</dbReference>
<dbReference type="GO" id="GO:0042883">
    <property type="term" value="P:cysteine transport"/>
    <property type="evidence" value="ECO:0007669"/>
    <property type="project" value="InterPro"/>
</dbReference>
<dbReference type="PROSITE" id="PS00211">
    <property type="entry name" value="ABC_TRANSPORTER_1"/>
    <property type="match status" value="1"/>
</dbReference>
<dbReference type="eggNOG" id="COG4988">
    <property type="taxonomic scope" value="Bacteria"/>
</dbReference>
<dbReference type="PROSITE" id="PS50929">
    <property type="entry name" value="ABC_TM1F"/>
    <property type="match status" value="1"/>
</dbReference>
<keyword evidence="4" id="KW-0067">ATP-binding</keyword>
<dbReference type="InterPro" id="IPR036640">
    <property type="entry name" value="ABC1_TM_sf"/>
</dbReference>
<evidence type="ECO:0000256" key="7">
    <source>
        <dbReference type="SAM" id="Phobius"/>
    </source>
</evidence>
<dbReference type="InterPro" id="IPR003593">
    <property type="entry name" value="AAA+_ATPase"/>
</dbReference>
<evidence type="ECO:0000256" key="4">
    <source>
        <dbReference type="ARBA" id="ARBA00022840"/>
    </source>
</evidence>
<dbReference type="GO" id="GO:0140359">
    <property type="term" value="F:ABC-type transporter activity"/>
    <property type="evidence" value="ECO:0007669"/>
    <property type="project" value="InterPro"/>
</dbReference>
<evidence type="ECO:0000256" key="1">
    <source>
        <dbReference type="ARBA" id="ARBA00004651"/>
    </source>
</evidence>
<feature type="transmembrane region" description="Helical" evidence="7">
    <location>
        <begin position="52"/>
        <end position="71"/>
    </location>
</feature>